<comment type="caution">
    <text evidence="1">The sequence shown here is derived from an EMBL/GenBank/DDBJ whole genome shotgun (WGS) entry which is preliminary data.</text>
</comment>
<dbReference type="AlphaFoldDB" id="A0A2I1HNF3"/>
<name>A0A2I1HNF3_9GLOM</name>
<evidence type="ECO:0000313" key="2">
    <source>
        <dbReference type="Proteomes" id="UP000234323"/>
    </source>
</evidence>
<evidence type="ECO:0000313" key="1">
    <source>
        <dbReference type="EMBL" id="PKY60409.1"/>
    </source>
</evidence>
<dbReference type="Proteomes" id="UP000234323">
    <property type="component" value="Unassembled WGS sequence"/>
</dbReference>
<dbReference type="EMBL" id="LLXI01004236">
    <property type="protein sequence ID" value="PKY60409.1"/>
    <property type="molecule type" value="Genomic_DNA"/>
</dbReference>
<keyword evidence="2" id="KW-1185">Reference proteome</keyword>
<accession>A0A2I1HNF3</accession>
<gene>
    <name evidence="1" type="ORF">RhiirA4_484079</name>
</gene>
<reference evidence="1 2" key="1">
    <citation type="submission" date="2015-10" db="EMBL/GenBank/DDBJ databases">
        <title>Genome analyses suggest a sexual origin of heterokaryosis in a supposedly ancient asexual fungus.</title>
        <authorList>
            <person name="Ropars J."/>
            <person name="Sedzielewska K."/>
            <person name="Noel J."/>
            <person name="Charron P."/>
            <person name="Farinelli L."/>
            <person name="Marton T."/>
            <person name="Kruger M."/>
            <person name="Pelin A."/>
            <person name="Brachmann A."/>
            <person name="Corradi N."/>
        </authorList>
    </citation>
    <scope>NUCLEOTIDE SEQUENCE [LARGE SCALE GENOMIC DNA]</scope>
    <source>
        <strain evidence="1 2">A4</strain>
    </source>
</reference>
<protein>
    <submittedName>
        <fullName evidence="1">Uncharacterized protein</fullName>
    </submittedName>
</protein>
<proteinExistence type="predicted"/>
<sequence length="67" mass="7712">MADSSSDKFVAAICPTAEWDYRAFDVGKGRMRLQVFDVGKEGDYRIDKCGTFVKDRNYFRITESTVF</sequence>
<organism evidence="1 2">
    <name type="scientific">Rhizophagus irregularis</name>
    <dbReference type="NCBI Taxonomy" id="588596"/>
    <lineage>
        <taxon>Eukaryota</taxon>
        <taxon>Fungi</taxon>
        <taxon>Fungi incertae sedis</taxon>
        <taxon>Mucoromycota</taxon>
        <taxon>Glomeromycotina</taxon>
        <taxon>Glomeromycetes</taxon>
        <taxon>Glomerales</taxon>
        <taxon>Glomeraceae</taxon>
        <taxon>Rhizophagus</taxon>
    </lineage>
</organism>